<evidence type="ECO:0000313" key="1">
    <source>
        <dbReference type="EMBL" id="KAK7539574.1"/>
    </source>
</evidence>
<organism evidence="1 2">
    <name type="scientific">Phyllosticta citribraziliensis</name>
    <dbReference type="NCBI Taxonomy" id="989973"/>
    <lineage>
        <taxon>Eukaryota</taxon>
        <taxon>Fungi</taxon>
        <taxon>Dikarya</taxon>
        <taxon>Ascomycota</taxon>
        <taxon>Pezizomycotina</taxon>
        <taxon>Dothideomycetes</taxon>
        <taxon>Dothideomycetes incertae sedis</taxon>
        <taxon>Botryosphaeriales</taxon>
        <taxon>Phyllostictaceae</taxon>
        <taxon>Phyllosticta</taxon>
    </lineage>
</organism>
<accession>A0ABR1LWK5</accession>
<dbReference type="EMBL" id="JBBPEH010000004">
    <property type="protein sequence ID" value="KAK7539574.1"/>
    <property type="molecule type" value="Genomic_DNA"/>
</dbReference>
<dbReference type="GeneID" id="92028013"/>
<reference evidence="1 2" key="1">
    <citation type="submission" date="2024-04" db="EMBL/GenBank/DDBJ databases">
        <title>Phyllosticta paracitricarpa is synonymous to the EU quarantine fungus P. citricarpa based on phylogenomic analyses.</title>
        <authorList>
            <consortium name="Lawrence Berkeley National Laboratory"/>
            <person name="Van ingen-buijs V.A."/>
            <person name="Van westerhoven A.C."/>
            <person name="Haridas S."/>
            <person name="Skiadas P."/>
            <person name="Martin F."/>
            <person name="Groenewald J.Z."/>
            <person name="Crous P.W."/>
            <person name="Seidl M.F."/>
        </authorList>
    </citation>
    <scope>NUCLEOTIDE SEQUENCE [LARGE SCALE GENOMIC DNA]</scope>
    <source>
        <strain evidence="1 2">CPC 17464</strain>
    </source>
</reference>
<evidence type="ECO:0000313" key="2">
    <source>
        <dbReference type="Proteomes" id="UP001360953"/>
    </source>
</evidence>
<sequence length="250" mass="27536">MKKKKMPQAHSPTPCRVRLGYRAPFQNVRYRCFFVAEYGKSKETRAEVHGREGMMVTSDAGGGTPIKGRVRRRQRDAGYMGCNEVMRKKSKVMKISDQSRGGRAIPACGCEIVSAHIQRAGSADGRGFLTKSGCRRQFQAPFMYNFSIGSQTHVVGLRLGGARPAALELAALAFVDEPVRPRVAEVAYPVDEGVVRLDHFERVVAASGDGHCSGVELKLKGGVYFLAMVCQREKVDMVRRASRLTVVEVV</sequence>
<gene>
    <name evidence="1" type="ORF">J3D65DRAFT_284769</name>
</gene>
<keyword evidence="2" id="KW-1185">Reference proteome</keyword>
<dbReference type="Proteomes" id="UP001360953">
    <property type="component" value="Unassembled WGS sequence"/>
</dbReference>
<dbReference type="RefSeq" id="XP_066656845.1">
    <property type="nucleotide sequence ID" value="XM_066795107.1"/>
</dbReference>
<name>A0ABR1LWK5_9PEZI</name>
<protein>
    <submittedName>
        <fullName evidence="1">Uncharacterized protein</fullName>
    </submittedName>
</protein>
<proteinExistence type="predicted"/>
<comment type="caution">
    <text evidence="1">The sequence shown here is derived from an EMBL/GenBank/DDBJ whole genome shotgun (WGS) entry which is preliminary data.</text>
</comment>